<dbReference type="Proteomes" id="UP000501690">
    <property type="component" value="Linkage Group LG5"/>
</dbReference>
<name>A0A4D6LVB8_VIGUN</name>
<proteinExistence type="predicted"/>
<accession>A0A4D6LVB8</accession>
<dbReference type="AlphaFoldDB" id="A0A4D6LVB8"/>
<reference evidence="1 2" key="1">
    <citation type="submission" date="2019-04" db="EMBL/GenBank/DDBJ databases">
        <title>An improved genome assembly and genetic linkage map for asparagus bean, Vigna unguiculata ssp. sesquipedialis.</title>
        <authorList>
            <person name="Xia Q."/>
            <person name="Zhang R."/>
            <person name="Dong Y."/>
        </authorList>
    </citation>
    <scope>NUCLEOTIDE SEQUENCE [LARGE SCALE GENOMIC DNA]</scope>
    <source>
        <tissue evidence="1">Leaf</tissue>
    </source>
</reference>
<sequence length="83" mass="9376">MEERGGTRVGTEKMLLNRRVERNLVGNKGFKIMIEKVIIDQIPQKPSFAYGVSLMRMLVTEDSKPTRLSEQSIAALGHHLPNI</sequence>
<gene>
    <name evidence="1" type="ORF">DEO72_LG5g662</name>
</gene>
<keyword evidence="2" id="KW-1185">Reference proteome</keyword>
<organism evidence="1 2">
    <name type="scientific">Vigna unguiculata</name>
    <name type="common">Cowpea</name>
    <dbReference type="NCBI Taxonomy" id="3917"/>
    <lineage>
        <taxon>Eukaryota</taxon>
        <taxon>Viridiplantae</taxon>
        <taxon>Streptophyta</taxon>
        <taxon>Embryophyta</taxon>
        <taxon>Tracheophyta</taxon>
        <taxon>Spermatophyta</taxon>
        <taxon>Magnoliopsida</taxon>
        <taxon>eudicotyledons</taxon>
        <taxon>Gunneridae</taxon>
        <taxon>Pentapetalae</taxon>
        <taxon>rosids</taxon>
        <taxon>fabids</taxon>
        <taxon>Fabales</taxon>
        <taxon>Fabaceae</taxon>
        <taxon>Papilionoideae</taxon>
        <taxon>50 kb inversion clade</taxon>
        <taxon>NPAAA clade</taxon>
        <taxon>indigoferoid/millettioid clade</taxon>
        <taxon>Phaseoleae</taxon>
        <taxon>Vigna</taxon>
    </lineage>
</organism>
<evidence type="ECO:0000313" key="2">
    <source>
        <dbReference type="Proteomes" id="UP000501690"/>
    </source>
</evidence>
<protein>
    <submittedName>
        <fullName evidence="1">Pre-rRNA-processing protein IPI1</fullName>
    </submittedName>
</protein>
<dbReference type="EMBL" id="CP039349">
    <property type="protein sequence ID" value="QCD92595.1"/>
    <property type="molecule type" value="Genomic_DNA"/>
</dbReference>
<evidence type="ECO:0000313" key="1">
    <source>
        <dbReference type="EMBL" id="QCD92595.1"/>
    </source>
</evidence>